<dbReference type="PANTHER" id="PTHR10218">
    <property type="entry name" value="GTP-BINDING PROTEIN ALPHA SUBUNIT"/>
    <property type="match status" value="1"/>
</dbReference>
<dbReference type="GO" id="GO:0001664">
    <property type="term" value="F:G protein-coupled receptor binding"/>
    <property type="evidence" value="ECO:0007669"/>
    <property type="project" value="InterPro"/>
</dbReference>
<proteinExistence type="predicted"/>
<feature type="binding site" evidence="7">
    <location>
        <begin position="58"/>
        <end position="63"/>
    </location>
    <ligand>
        <name>GTP</name>
        <dbReference type="ChEBI" id="CHEBI:37565"/>
    </ligand>
</feature>
<dbReference type="GO" id="GO:0005834">
    <property type="term" value="C:heterotrimeric G-protein complex"/>
    <property type="evidence" value="ECO:0007669"/>
    <property type="project" value="TreeGrafter"/>
</dbReference>
<dbReference type="PANTHER" id="PTHR10218:SF360">
    <property type="entry name" value="GUANINE NUCLEOTIDE-BINDING PROTEIN SUBUNIT ALPHA HOMOLOG"/>
    <property type="match status" value="1"/>
</dbReference>
<dbReference type="InterPro" id="IPR011025">
    <property type="entry name" value="GproteinA_insert"/>
</dbReference>
<keyword evidence="6" id="KW-0807">Transducer</keyword>
<evidence type="ECO:0000256" key="1">
    <source>
        <dbReference type="ARBA" id="ARBA00011356"/>
    </source>
</evidence>
<dbReference type="PROSITE" id="PS51882">
    <property type="entry name" value="G_ALPHA"/>
    <property type="match status" value="1"/>
</dbReference>
<keyword evidence="10" id="KW-1185">Reference proteome</keyword>
<dbReference type="InterPro" id="IPR001019">
    <property type="entry name" value="Gprotein_alpha_su"/>
</dbReference>
<dbReference type="GO" id="GO:0005525">
    <property type="term" value="F:GTP binding"/>
    <property type="evidence" value="ECO:0007669"/>
    <property type="project" value="UniProtKB-KW"/>
</dbReference>
<organism evidence="9 10">
    <name type="scientific">Plakobranchus ocellatus</name>
    <dbReference type="NCBI Taxonomy" id="259542"/>
    <lineage>
        <taxon>Eukaryota</taxon>
        <taxon>Metazoa</taxon>
        <taxon>Spiralia</taxon>
        <taxon>Lophotrochozoa</taxon>
        <taxon>Mollusca</taxon>
        <taxon>Gastropoda</taxon>
        <taxon>Heterobranchia</taxon>
        <taxon>Euthyneura</taxon>
        <taxon>Panpulmonata</taxon>
        <taxon>Sacoglossa</taxon>
        <taxon>Placobranchoidea</taxon>
        <taxon>Plakobranchidae</taxon>
        <taxon>Plakobranchus</taxon>
    </lineage>
</organism>
<evidence type="ECO:0000256" key="6">
    <source>
        <dbReference type="ARBA" id="ARBA00023224"/>
    </source>
</evidence>
<evidence type="ECO:0000256" key="3">
    <source>
        <dbReference type="ARBA" id="ARBA00022741"/>
    </source>
</evidence>
<keyword evidence="2 8" id="KW-0479">Metal-binding</keyword>
<accession>A0AAV4BVW1</accession>
<evidence type="ECO:0000313" key="10">
    <source>
        <dbReference type="Proteomes" id="UP000735302"/>
    </source>
</evidence>
<sequence>MGEEFTKLFKMADTIMSCCISEHEKSQKTRSREIDKKINRDRLTFRRTVRVLLLGAGESGKSTFLKQMRIIHGQEFDDEQVREYRTIIYNNILKGMRVLIDARQKLNIPWADESCAKDAATVFDFNGSTKLDQPVFCDYVDSLKKLWNDTGIRTAFDRRREFQLVS</sequence>
<dbReference type="GO" id="GO:0003924">
    <property type="term" value="F:GTPase activity"/>
    <property type="evidence" value="ECO:0007669"/>
    <property type="project" value="InterPro"/>
</dbReference>
<keyword evidence="5 7" id="KW-0342">GTP-binding</keyword>
<evidence type="ECO:0000256" key="2">
    <source>
        <dbReference type="ARBA" id="ARBA00022723"/>
    </source>
</evidence>
<dbReference type="Gene3D" id="1.10.400.10">
    <property type="entry name" value="GI Alpha 1, domain 2-like"/>
    <property type="match status" value="1"/>
</dbReference>
<protein>
    <submittedName>
        <fullName evidence="9">Guanine nucleotide-binding protein subunit alpha-like protein</fullName>
    </submittedName>
</protein>
<dbReference type="Proteomes" id="UP000735302">
    <property type="component" value="Unassembled WGS sequence"/>
</dbReference>
<dbReference type="EMBL" id="BLXT01005511">
    <property type="protein sequence ID" value="GFO23358.1"/>
    <property type="molecule type" value="Genomic_DNA"/>
</dbReference>
<evidence type="ECO:0000256" key="4">
    <source>
        <dbReference type="ARBA" id="ARBA00022842"/>
    </source>
</evidence>
<dbReference type="PRINTS" id="PR00440">
    <property type="entry name" value="GPROTEINA12"/>
</dbReference>
<dbReference type="AlphaFoldDB" id="A0AAV4BVW1"/>
<dbReference type="SUPFAM" id="SSF47895">
    <property type="entry name" value="Transducin (alpha subunit), insertion domain"/>
    <property type="match status" value="1"/>
</dbReference>
<comment type="subunit">
    <text evidence="1">G proteins are composed of 3 units; alpha, beta and gamma. The alpha chain contains the guanine nucleotide binding site.</text>
</comment>
<name>A0AAV4BVW1_9GAST</name>
<dbReference type="GO" id="GO:0007266">
    <property type="term" value="P:Rho protein signal transduction"/>
    <property type="evidence" value="ECO:0007669"/>
    <property type="project" value="InterPro"/>
</dbReference>
<evidence type="ECO:0000256" key="7">
    <source>
        <dbReference type="PIRSR" id="PIRSR601019-1"/>
    </source>
</evidence>
<evidence type="ECO:0000256" key="5">
    <source>
        <dbReference type="ARBA" id="ARBA00023134"/>
    </source>
</evidence>
<dbReference type="Pfam" id="PF00503">
    <property type="entry name" value="G-alpha"/>
    <property type="match status" value="1"/>
</dbReference>
<dbReference type="SUPFAM" id="SSF52540">
    <property type="entry name" value="P-loop containing nucleoside triphosphate hydrolases"/>
    <property type="match status" value="1"/>
</dbReference>
<keyword evidence="3 7" id="KW-0547">Nucleotide-binding</keyword>
<evidence type="ECO:0000256" key="8">
    <source>
        <dbReference type="PIRSR" id="PIRSR601019-2"/>
    </source>
</evidence>
<gene>
    <name evidence="9" type="ORF">PoB_004986300</name>
</gene>
<dbReference type="FunFam" id="3.40.50.300:FF:000692">
    <property type="entry name" value="Guanine nucleotide-binding protein subunit alpha"/>
    <property type="match status" value="1"/>
</dbReference>
<dbReference type="InterPro" id="IPR027417">
    <property type="entry name" value="P-loop_NTPase"/>
</dbReference>
<dbReference type="SMART" id="SM00275">
    <property type="entry name" value="G_alpha"/>
    <property type="match status" value="1"/>
</dbReference>
<dbReference type="GO" id="GO:0031683">
    <property type="term" value="F:G-protein beta/gamma-subunit complex binding"/>
    <property type="evidence" value="ECO:0007669"/>
    <property type="project" value="InterPro"/>
</dbReference>
<comment type="caution">
    <text evidence="9">The sequence shown here is derived from an EMBL/GenBank/DDBJ whole genome shotgun (WGS) entry which is preliminary data.</text>
</comment>
<reference evidence="9 10" key="1">
    <citation type="journal article" date="2021" name="Elife">
        <title>Chloroplast acquisition without the gene transfer in kleptoplastic sea slugs, Plakobranchus ocellatus.</title>
        <authorList>
            <person name="Maeda T."/>
            <person name="Takahashi S."/>
            <person name="Yoshida T."/>
            <person name="Shimamura S."/>
            <person name="Takaki Y."/>
            <person name="Nagai Y."/>
            <person name="Toyoda A."/>
            <person name="Suzuki Y."/>
            <person name="Arimoto A."/>
            <person name="Ishii H."/>
            <person name="Satoh N."/>
            <person name="Nishiyama T."/>
            <person name="Hasebe M."/>
            <person name="Maruyama T."/>
            <person name="Minagawa J."/>
            <person name="Obokata J."/>
            <person name="Shigenobu S."/>
        </authorList>
    </citation>
    <scope>NUCLEOTIDE SEQUENCE [LARGE SCALE GENOMIC DNA]</scope>
</reference>
<dbReference type="GO" id="GO:0005737">
    <property type="term" value="C:cytoplasm"/>
    <property type="evidence" value="ECO:0007669"/>
    <property type="project" value="TreeGrafter"/>
</dbReference>
<dbReference type="GO" id="GO:0046872">
    <property type="term" value="F:metal ion binding"/>
    <property type="evidence" value="ECO:0007669"/>
    <property type="project" value="UniProtKB-KW"/>
</dbReference>
<feature type="binding site" evidence="8">
    <location>
        <position position="62"/>
    </location>
    <ligand>
        <name>Mg(2+)</name>
        <dbReference type="ChEBI" id="CHEBI:18420"/>
    </ligand>
</feature>
<evidence type="ECO:0000313" key="9">
    <source>
        <dbReference type="EMBL" id="GFO23358.1"/>
    </source>
</evidence>
<keyword evidence="4 8" id="KW-0460">Magnesium</keyword>
<dbReference type="InterPro" id="IPR000469">
    <property type="entry name" value="Gprotein_alpha_12/13"/>
</dbReference>
<dbReference type="GO" id="GO:0007188">
    <property type="term" value="P:adenylate cyclase-modulating G protein-coupled receptor signaling pathway"/>
    <property type="evidence" value="ECO:0007669"/>
    <property type="project" value="TreeGrafter"/>
</dbReference>